<feature type="region of interest" description="Disordered" evidence="1">
    <location>
        <begin position="170"/>
        <end position="192"/>
    </location>
</feature>
<evidence type="ECO:0000313" key="3">
    <source>
        <dbReference type="Proteomes" id="UP000770015"/>
    </source>
</evidence>
<proteinExistence type="predicted"/>
<dbReference type="Proteomes" id="UP000770015">
    <property type="component" value="Unassembled WGS sequence"/>
</dbReference>
<evidence type="ECO:0000256" key="1">
    <source>
        <dbReference type="SAM" id="MobiDB-lite"/>
    </source>
</evidence>
<evidence type="ECO:0000313" key="2">
    <source>
        <dbReference type="EMBL" id="KAH6677906.1"/>
    </source>
</evidence>
<name>A0A9P8V6G8_9PEZI</name>
<comment type="caution">
    <text evidence="2">The sequence shown here is derived from an EMBL/GenBank/DDBJ whole genome shotgun (WGS) entry which is preliminary data.</text>
</comment>
<dbReference type="AlphaFoldDB" id="A0A9P8V6G8"/>
<organism evidence="2 3">
    <name type="scientific">Plectosphaerella plurivora</name>
    <dbReference type="NCBI Taxonomy" id="936078"/>
    <lineage>
        <taxon>Eukaryota</taxon>
        <taxon>Fungi</taxon>
        <taxon>Dikarya</taxon>
        <taxon>Ascomycota</taxon>
        <taxon>Pezizomycotina</taxon>
        <taxon>Sordariomycetes</taxon>
        <taxon>Hypocreomycetidae</taxon>
        <taxon>Glomerellales</taxon>
        <taxon>Plectosphaerellaceae</taxon>
        <taxon>Plectosphaerella</taxon>
    </lineage>
</organism>
<dbReference type="EMBL" id="JAGSXJ010000022">
    <property type="protein sequence ID" value="KAH6677906.1"/>
    <property type="molecule type" value="Genomic_DNA"/>
</dbReference>
<sequence>MVLPPLLSRRALGRLRMRVLQAQGLLPKLHGQGHLALLLELIDLVRHNPSPAPAPDVEGVVDGGRPRLLFGRIMAQVGTCVSPPRRWRVLASARPILLDDHPPRWFAAPTRKRGRALSLLQSHHHLPPHAAETGAVPAAREGVPSFRRNAGTVGLACAAGGSRRIAAALPQVPSGAGGGSRQQRPPSVPARCKTRQAVWYHPKWTVS</sequence>
<gene>
    <name evidence="2" type="ORF">F5X68DRAFT_36855</name>
</gene>
<accession>A0A9P8V6G8</accession>
<protein>
    <submittedName>
        <fullName evidence="2">Uncharacterized protein</fullName>
    </submittedName>
</protein>
<keyword evidence="3" id="KW-1185">Reference proteome</keyword>
<reference evidence="2" key="1">
    <citation type="journal article" date="2021" name="Nat. Commun.">
        <title>Genetic determinants of endophytism in the Arabidopsis root mycobiome.</title>
        <authorList>
            <person name="Mesny F."/>
            <person name="Miyauchi S."/>
            <person name="Thiergart T."/>
            <person name="Pickel B."/>
            <person name="Atanasova L."/>
            <person name="Karlsson M."/>
            <person name="Huettel B."/>
            <person name="Barry K.W."/>
            <person name="Haridas S."/>
            <person name="Chen C."/>
            <person name="Bauer D."/>
            <person name="Andreopoulos W."/>
            <person name="Pangilinan J."/>
            <person name="LaButti K."/>
            <person name="Riley R."/>
            <person name="Lipzen A."/>
            <person name="Clum A."/>
            <person name="Drula E."/>
            <person name="Henrissat B."/>
            <person name="Kohler A."/>
            <person name="Grigoriev I.V."/>
            <person name="Martin F.M."/>
            <person name="Hacquard S."/>
        </authorList>
    </citation>
    <scope>NUCLEOTIDE SEQUENCE</scope>
    <source>
        <strain evidence="2">MPI-SDFR-AT-0117</strain>
    </source>
</reference>